<dbReference type="NCBIfam" id="TIGR00229">
    <property type="entry name" value="sensory_box"/>
    <property type="match status" value="6"/>
</dbReference>
<dbReference type="Pfam" id="PF13188">
    <property type="entry name" value="PAS_8"/>
    <property type="match status" value="1"/>
</dbReference>
<feature type="domain" description="PAS" evidence="8">
    <location>
        <begin position="904"/>
        <end position="975"/>
    </location>
</feature>
<comment type="caution">
    <text evidence="10">The sequence shown here is derived from an EMBL/GenBank/DDBJ whole genome shotgun (WGS) entry which is preliminary data.</text>
</comment>
<dbReference type="SMART" id="SM00091">
    <property type="entry name" value="PAS"/>
    <property type="match status" value="8"/>
</dbReference>
<dbReference type="InterPro" id="IPR035965">
    <property type="entry name" value="PAS-like_dom_sf"/>
</dbReference>
<dbReference type="PANTHER" id="PTHR43304">
    <property type="entry name" value="PHYTOCHROME-LIKE PROTEIN CPH1"/>
    <property type="match status" value="1"/>
</dbReference>
<dbReference type="InterPro" id="IPR029016">
    <property type="entry name" value="GAF-like_dom_sf"/>
</dbReference>
<dbReference type="InterPro" id="IPR004358">
    <property type="entry name" value="Sig_transdc_His_kin-like_C"/>
</dbReference>
<feature type="domain" description="PAS" evidence="8">
    <location>
        <begin position="1021"/>
        <end position="1091"/>
    </location>
</feature>
<dbReference type="Pfam" id="PF08448">
    <property type="entry name" value="PAS_4"/>
    <property type="match status" value="2"/>
</dbReference>
<gene>
    <name evidence="10" type="ORF">ACFSQ0_01160</name>
</gene>
<dbReference type="PROSITE" id="PS50113">
    <property type="entry name" value="PAC"/>
    <property type="match status" value="3"/>
</dbReference>
<accession>A0ABW5SAS1</accession>
<proteinExistence type="predicted"/>
<comment type="catalytic activity">
    <reaction evidence="1">
        <text>ATP + protein L-histidine = ADP + protein N-phospho-L-histidine.</text>
        <dbReference type="EC" id="2.7.13.3"/>
    </reaction>
</comment>
<dbReference type="Gene3D" id="1.10.287.130">
    <property type="match status" value="1"/>
</dbReference>
<dbReference type="Pfam" id="PF00512">
    <property type="entry name" value="HisKA"/>
    <property type="match status" value="1"/>
</dbReference>
<dbReference type="InterPro" id="IPR036097">
    <property type="entry name" value="HisK_dim/P_sf"/>
</dbReference>
<evidence type="ECO:0000313" key="11">
    <source>
        <dbReference type="Proteomes" id="UP001597357"/>
    </source>
</evidence>
<organism evidence="10 11">
    <name type="scientific">Mesonia sediminis</name>
    <dbReference type="NCBI Taxonomy" id="1703946"/>
    <lineage>
        <taxon>Bacteria</taxon>
        <taxon>Pseudomonadati</taxon>
        <taxon>Bacteroidota</taxon>
        <taxon>Flavobacteriia</taxon>
        <taxon>Flavobacteriales</taxon>
        <taxon>Flavobacteriaceae</taxon>
        <taxon>Mesonia</taxon>
    </lineage>
</organism>
<dbReference type="Proteomes" id="UP001597357">
    <property type="component" value="Unassembled WGS sequence"/>
</dbReference>
<dbReference type="CDD" id="cd00082">
    <property type="entry name" value="HisKA"/>
    <property type="match status" value="1"/>
</dbReference>
<keyword evidence="4" id="KW-0808">Transferase</keyword>
<dbReference type="Gene3D" id="3.30.450.20">
    <property type="entry name" value="PAS domain"/>
    <property type="match status" value="9"/>
</dbReference>
<dbReference type="Pfam" id="PF08447">
    <property type="entry name" value="PAS_3"/>
    <property type="match status" value="1"/>
</dbReference>
<dbReference type="InterPro" id="IPR013656">
    <property type="entry name" value="PAS_4"/>
</dbReference>
<dbReference type="SUPFAM" id="SSF55874">
    <property type="entry name" value="ATPase domain of HSP90 chaperone/DNA topoisomerase II/histidine kinase"/>
    <property type="match status" value="1"/>
</dbReference>
<evidence type="ECO:0000256" key="3">
    <source>
        <dbReference type="ARBA" id="ARBA00022553"/>
    </source>
</evidence>
<dbReference type="SUPFAM" id="SSF55785">
    <property type="entry name" value="PYP-like sensor domain (PAS domain)"/>
    <property type="match status" value="8"/>
</dbReference>
<dbReference type="InterPro" id="IPR001610">
    <property type="entry name" value="PAC"/>
</dbReference>
<sequence length="1507" mass="174770">MRIEDYKNASPPMHEFKVNQEILDDLPDLIWVVDTEMRLVYANHAYHRAIRQAIGRSFDYGESVLAHEYDEESLQVWRAHYKKALEGAAFEVEDEFFDPKQHQIVYNHITLKSIQQEGQTFVFCSGKDITQLTNQCFRVNGLLNASLDVFCTIDRDGIIQFISSAASLQWGYSPKSLRSSELLSLVRSADREASHQMAKSIIRKGTEVRHFLNYILHKDGREIPFYWSARWDETQELMYCVARDASDYLLQERKLQQREQHFKALVQEGVDLMLVLTADARFSYINQNNWFPESHVQDTLQGKNALALTHPQDREVLAKAMSSLKPGERKQLQPFRIRYNKEEWRWLSGVLTNMLENPAVQGLVLNAQDITQRIEEKEHLELLYTAINSISDAVFITRAAPLDAPGPEIIYVNQAFTNLMGYQPEEIIGKQPCILQGSNTDTASLQLIRQHLERQEPITVELLNYTQEGKEIWVDLQFSPIRNNRQEVTHFIAIQRDITHEKKARLEKELLADIKQGFSAAENLLAGCQSLCENIYDYGYFEFVELWMPTQSKDHIQLFAYHAQMTELYERYGRLTTFEIDEGLPGKIWRDQTTLIWDEVEIQNHFIRREALSAEQIKYVMAVPIFYQAEFLGCLVLASKRNRNYIERYREVAERLQQPVAAELQRKILEDTYKNLYNTIPEFVCMLDTSGSVLNVNPAGLELMGYTASEIQGKDFSQFIYPPDLEKTAALIQSVFEGQIAHDFQNRYYKKNGELIWFSWSCRRALSGEVIFAAGKDITQEKLLQESNQRACEMAQLAFWELDCEEKQMHWSKDAIRLLDSPTTNQYESIAEVLGHFERDFGRQITEKIMLACKKQATFELEVQLSQLGGEERWMRLQGGPKPYSTTSKKISGSIQDISESKRLQLQIEEVLGSISDAFYAFNSQWEFTYFNRMAEELLDRKTEEVLGKSLFEVFPLIEDSWLFEQFLNAAQNQESASFEYHYPEDQRWYEINVYPSASGLSVYFKNIDERIQAARALEQAFAEKSQILESIGDAFFTLDADWNITYWNQQASVVTSVAKEIVLGNSIWEVFPEAYQSIFHKKYKQALATQKVLRFEAYYEPVEAWFQVAAYPANQGLSVYFSDITEKKQAEEALKQANERFEKIAQATQDAIWDWNLATNEIYLGEGFNKLFGHDTSYVHPDLSAWTERIHPDDLEEVNASLEEVIASDEDLWVKEYRYRLADGNYAEIIDRGLLMRTGQGKAYRMVGVMEDITKQKQYQQHLKQLNADLNKRAEELQRSNEELEQFAFIISHDLQEPLRMVNAFMNQLQRRYGEQLDERANQYIHFAADGAQRMKQIILDLLTYSRVGRPTEKLELVDLNEVMADFKHLRRKLIQENKAQLQFPDLPSIPTYKAVITQIFHGLLDNALKYKQPGKPAKIKLTCEEEAQQFVFGVHDQGIGIEPQFFDKIFVIFQRLHNREEYPGTGIGLAMVKKGVQFLGGNIWLASTPGQGTSFYFTLKKNIQA</sequence>
<evidence type="ECO:0000259" key="9">
    <source>
        <dbReference type="PROSITE" id="PS50113"/>
    </source>
</evidence>
<feature type="domain" description="PAS" evidence="8">
    <location>
        <begin position="142"/>
        <end position="205"/>
    </location>
</feature>
<dbReference type="InterPro" id="IPR013655">
    <property type="entry name" value="PAS_fold_3"/>
</dbReference>
<feature type="domain" description="PAS" evidence="8">
    <location>
        <begin position="379"/>
        <end position="431"/>
    </location>
</feature>
<dbReference type="PANTHER" id="PTHR43304:SF1">
    <property type="entry name" value="PAC DOMAIN-CONTAINING PROTEIN"/>
    <property type="match status" value="1"/>
</dbReference>
<dbReference type="InterPro" id="IPR000014">
    <property type="entry name" value="PAS"/>
</dbReference>
<dbReference type="CDD" id="cd00130">
    <property type="entry name" value="PAS"/>
    <property type="match status" value="7"/>
</dbReference>
<evidence type="ECO:0000256" key="1">
    <source>
        <dbReference type="ARBA" id="ARBA00000085"/>
    </source>
</evidence>
<dbReference type="Gene3D" id="3.30.565.10">
    <property type="entry name" value="Histidine kinase-like ATPase, C-terminal domain"/>
    <property type="match status" value="1"/>
</dbReference>
<dbReference type="InterPro" id="IPR036890">
    <property type="entry name" value="HATPase_C_sf"/>
</dbReference>
<feature type="coiled-coil region" evidence="6">
    <location>
        <begin position="1257"/>
        <end position="1288"/>
    </location>
</feature>
<dbReference type="SMART" id="SM00387">
    <property type="entry name" value="HATPase_c"/>
    <property type="match status" value="1"/>
</dbReference>
<dbReference type="SMART" id="SM00388">
    <property type="entry name" value="HisKA"/>
    <property type="match status" value="1"/>
</dbReference>
<dbReference type="InterPro" id="IPR003661">
    <property type="entry name" value="HisK_dim/P_dom"/>
</dbReference>
<dbReference type="SUPFAM" id="SSF55781">
    <property type="entry name" value="GAF domain-like"/>
    <property type="match status" value="1"/>
</dbReference>
<evidence type="ECO:0000259" key="8">
    <source>
        <dbReference type="PROSITE" id="PS50112"/>
    </source>
</evidence>
<keyword evidence="6" id="KW-0175">Coiled coil</keyword>
<dbReference type="SMART" id="SM00086">
    <property type="entry name" value="PAC"/>
    <property type="match status" value="5"/>
</dbReference>
<keyword evidence="5" id="KW-0418">Kinase</keyword>
<evidence type="ECO:0000256" key="4">
    <source>
        <dbReference type="ARBA" id="ARBA00022679"/>
    </source>
</evidence>
<protein>
    <recommendedName>
        <fullName evidence="2">histidine kinase</fullName>
        <ecNumber evidence="2">2.7.13.3</ecNumber>
    </recommendedName>
</protein>
<reference evidence="11" key="1">
    <citation type="journal article" date="2019" name="Int. J. Syst. Evol. Microbiol.">
        <title>The Global Catalogue of Microorganisms (GCM) 10K type strain sequencing project: providing services to taxonomists for standard genome sequencing and annotation.</title>
        <authorList>
            <consortium name="The Broad Institute Genomics Platform"/>
            <consortium name="The Broad Institute Genome Sequencing Center for Infectious Disease"/>
            <person name="Wu L."/>
            <person name="Ma J."/>
        </authorList>
    </citation>
    <scope>NUCLEOTIDE SEQUENCE [LARGE SCALE GENOMIC DNA]</scope>
    <source>
        <strain evidence="11">KCTC 42255</strain>
    </source>
</reference>
<evidence type="ECO:0000256" key="5">
    <source>
        <dbReference type="ARBA" id="ARBA00022777"/>
    </source>
</evidence>
<feature type="domain" description="PAC" evidence="9">
    <location>
        <begin position="1214"/>
        <end position="1266"/>
    </location>
</feature>
<dbReference type="PROSITE" id="PS50112">
    <property type="entry name" value="PAS"/>
    <property type="match status" value="6"/>
</dbReference>
<evidence type="ECO:0000313" key="10">
    <source>
        <dbReference type="EMBL" id="MFD2696593.1"/>
    </source>
</evidence>
<dbReference type="RefSeq" id="WP_379042976.1">
    <property type="nucleotide sequence ID" value="NZ_JBHULZ010000006.1"/>
</dbReference>
<feature type="domain" description="Histidine kinase" evidence="7">
    <location>
        <begin position="1291"/>
        <end position="1505"/>
    </location>
</feature>
<dbReference type="PRINTS" id="PR00344">
    <property type="entry name" value="BCTRLSENSOR"/>
</dbReference>
<dbReference type="Pfam" id="PF02518">
    <property type="entry name" value="HATPase_c"/>
    <property type="match status" value="1"/>
</dbReference>
<name>A0ABW5SAS1_9FLAO</name>
<dbReference type="InterPro" id="IPR005467">
    <property type="entry name" value="His_kinase_dom"/>
</dbReference>
<dbReference type="InterPro" id="IPR052162">
    <property type="entry name" value="Sensor_kinase/Photoreceptor"/>
</dbReference>
<feature type="domain" description="PAS" evidence="8">
    <location>
        <begin position="1138"/>
        <end position="1210"/>
    </location>
</feature>
<dbReference type="SUPFAM" id="SSF47384">
    <property type="entry name" value="Homodimeric domain of signal transducing histidine kinase"/>
    <property type="match status" value="1"/>
</dbReference>
<dbReference type="Pfam" id="PF13426">
    <property type="entry name" value="PAS_9"/>
    <property type="match status" value="2"/>
</dbReference>
<dbReference type="InterPro" id="IPR003594">
    <property type="entry name" value="HATPase_dom"/>
</dbReference>
<feature type="domain" description="PAC" evidence="9">
    <location>
        <begin position="859"/>
        <end position="910"/>
    </location>
</feature>
<keyword evidence="11" id="KW-1185">Reference proteome</keyword>
<evidence type="ECO:0000256" key="2">
    <source>
        <dbReference type="ARBA" id="ARBA00012438"/>
    </source>
</evidence>
<dbReference type="EC" id="2.7.13.3" evidence="2"/>
<feature type="domain" description="PAS" evidence="8">
    <location>
        <begin position="669"/>
        <end position="739"/>
    </location>
</feature>
<dbReference type="InterPro" id="IPR000700">
    <property type="entry name" value="PAS-assoc_C"/>
</dbReference>
<evidence type="ECO:0000256" key="6">
    <source>
        <dbReference type="SAM" id="Coils"/>
    </source>
</evidence>
<dbReference type="Gene3D" id="3.30.450.40">
    <property type="match status" value="1"/>
</dbReference>
<evidence type="ECO:0000259" key="7">
    <source>
        <dbReference type="PROSITE" id="PS50109"/>
    </source>
</evidence>
<keyword evidence="3" id="KW-0597">Phosphoprotein</keyword>
<dbReference type="EMBL" id="JBHULZ010000006">
    <property type="protein sequence ID" value="MFD2696593.1"/>
    <property type="molecule type" value="Genomic_DNA"/>
</dbReference>
<feature type="domain" description="PAC" evidence="9">
    <location>
        <begin position="456"/>
        <end position="510"/>
    </location>
</feature>
<dbReference type="PROSITE" id="PS50109">
    <property type="entry name" value="HIS_KIN"/>
    <property type="match status" value="1"/>
</dbReference>